<feature type="region of interest" description="Disordered" evidence="2">
    <location>
        <begin position="662"/>
        <end position="812"/>
    </location>
</feature>
<dbReference type="InterPro" id="IPR001849">
    <property type="entry name" value="PH_domain"/>
</dbReference>
<evidence type="ECO:0000256" key="2">
    <source>
        <dbReference type="SAM" id="MobiDB-lite"/>
    </source>
</evidence>
<dbReference type="OrthoDB" id="5598057at2759"/>
<feature type="region of interest" description="Disordered" evidence="2">
    <location>
        <begin position="1"/>
        <end position="26"/>
    </location>
</feature>
<dbReference type="SUPFAM" id="SSF50729">
    <property type="entry name" value="PH domain-like"/>
    <property type="match status" value="1"/>
</dbReference>
<feature type="compositionally biased region" description="Low complexity" evidence="2">
    <location>
        <begin position="75"/>
        <end position="97"/>
    </location>
</feature>
<dbReference type="EMBL" id="AACS02000004">
    <property type="protein sequence ID" value="EAU85018.2"/>
    <property type="molecule type" value="Genomic_DNA"/>
</dbReference>
<dbReference type="PANTHER" id="PTHR31941">
    <property type="entry name" value="CYTOSKELETAL SIGNALING PROTEIN SLM1"/>
    <property type="match status" value="1"/>
</dbReference>
<dbReference type="eggNOG" id="ENOG502QRAF">
    <property type="taxonomic scope" value="Eukaryota"/>
</dbReference>
<dbReference type="GeneID" id="6013353"/>
<dbReference type="AlphaFoldDB" id="A8NW14"/>
<dbReference type="InterPro" id="IPR046868">
    <property type="entry name" value="BAR_4"/>
</dbReference>
<evidence type="ECO:0000256" key="1">
    <source>
        <dbReference type="ARBA" id="ARBA00022553"/>
    </source>
</evidence>
<sequence>MNGQATTTAGYAPTGSAPLASNHHHSQSAIFSMPDPVTYNVNGSPNPNANANANGAPAPVSYAEGGGFQGGNIGVGRTTSVRSRTPSRPGSSLSKSQSLIKKNIELQDLKPADVLIERFVAWKAIVKQLCMYFEGIADIENNTAKEMMKLAGVIQVPFKSGNQFLGEGGLQDVYYAIRDKTRSIADQHANLGRTIDSSIVQHLQKLLAEIKAHIRNIQNDTGKLASSVASSRLTSTHLIGSLANSISTYKNTPLSLPARSDPYLLNTAVRHQLSRQILEENLLQKSIVIMQQNSAAFEEGIVRSVKGAWETFDEWMSRRREGGGEVYRVLAEHMRELKPDREWIAFAARSDHLVHPETPLRDPSLVSYPLKDDPSTIPIHSGHLERRTGGFMGKSWREGYYVLTPAGYLHEFSTSDESLPAGQVPVWSLFLPVCTLGPASGAGASAHTFVIEARPLSTSSSSPSYSGSKSPGKAKLKALLTGQPASSTGFNSSSALTSSSTSPLKNQGATSSGKTYTFRTRSHESKMEWWNDLRMLCARYLVASEVVRRVGPVESAVRGVGYREEDLVSEEEELEDVEVYEEGYGEGGVYGEEGEGGYEGYMREGGYEVRQGGGYGMRQGGYEGEGLPVEETGPVRGDTQGYGAPSNAYAYQGGGAYTTHYQAPSSQGYQQPTSQAYQQQPTTTTYQQPTTTTQYQQPTTTTTQSYQGRSGGGYEGVGAYRAHRDRDGEEEHEGSSVEEEVDKKSYQFDDSNAPAPVPVPSYADHVTYEEKQGSKTKVKKRGSKRQMEKAPAVADEPAVLPQPVTTVAGDID</sequence>
<keyword evidence="1" id="KW-0597">Phosphoprotein</keyword>
<comment type="caution">
    <text evidence="4">The sequence shown here is derived from an EMBL/GenBank/DDBJ whole genome shotgun (WGS) entry which is preliminary data.</text>
</comment>
<dbReference type="PROSITE" id="PS50003">
    <property type="entry name" value="PH_DOMAIN"/>
    <property type="match status" value="1"/>
</dbReference>
<feature type="compositionally biased region" description="Polar residues" evidence="2">
    <location>
        <begin position="503"/>
        <end position="518"/>
    </location>
</feature>
<feature type="compositionally biased region" description="Basic residues" evidence="2">
    <location>
        <begin position="774"/>
        <end position="784"/>
    </location>
</feature>
<reference evidence="4 5" key="1">
    <citation type="journal article" date="2010" name="Proc. Natl. Acad. Sci. U.S.A.">
        <title>Insights into evolution of multicellular fungi from the assembled chromosomes of the mushroom Coprinopsis cinerea (Coprinus cinereus).</title>
        <authorList>
            <person name="Stajich J.E."/>
            <person name="Wilke S.K."/>
            <person name="Ahren D."/>
            <person name="Au C.H."/>
            <person name="Birren B.W."/>
            <person name="Borodovsky M."/>
            <person name="Burns C."/>
            <person name="Canback B."/>
            <person name="Casselton L.A."/>
            <person name="Cheng C.K."/>
            <person name="Deng J."/>
            <person name="Dietrich F.S."/>
            <person name="Fargo D.C."/>
            <person name="Farman M.L."/>
            <person name="Gathman A.C."/>
            <person name="Goldberg J."/>
            <person name="Guigo R."/>
            <person name="Hoegger P.J."/>
            <person name="Hooker J.B."/>
            <person name="Huggins A."/>
            <person name="James T.Y."/>
            <person name="Kamada T."/>
            <person name="Kilaru S."/>
            <person name="Kodira C."/>
            <person name="Kues U."/>
            <person name="Kupfer D."/>
            <person name="Kwan H.S."/>
            <person name="Lomsadze A."/>
            <person name="Li W."/>
            <person name="Lilly W.W."/>
            <person name="Ma L.J."/>
            <person name="Mackey A.J."/>
            <person name="Manning G."/>
            <person name="Martin F."/>
            <person name="Muraguchi H."/>
            <person name="Natvig D.O."/>
            <person name="Palmerini H."/>
            <person name="Ramesh M.A."/>
            <person name="Rehmeyer C.J."/>
            <person name="Roe B.A."/>
            <person name="Shenoy N."/>
            <person name="Stanke M."/>
            <person name="Ter-Hovhannisyan V."/>
            <person name="Tunlid A."/>
            <person name="Velagapudi R."/>
            <person name="Vision T.J."/>
            <person name="Zeng Q."/>
            <person name="Zolan M.E."/>
            <person name="Pukkila P.J."/>
        </authorList>
    </citation>
    <scope>NUCLEOTIDE SEQUENCE [LARGE SCALE GENOMIC DNA]</scope>
    <source>
        <strain evidence="5">Okayama-7 / 130 / ATCC MYA-4618 / FGSC 9003</strain>
    </source>
</reference>
<evidence type="ECO:0000259" key="3">
    <source>
        <dbReference type="PROSITE" id="PS50003"/>
    </source>
</evidence>
<dbReference type="Pfam" id="PF20399">
    <property type="entry name" value="PH_20"/>
    <property type="match status" value="1"/>
</dbReference>
<gene>
    <name evidence="4" type="ORF">CC1G_04114</name>
</gene>
<feature type="region of interest" description="Disordered" evidence="2">
    <location>
        <begin position="489"/>
        <end position="518"/>
    </location>
</feature>
<protein>
    <submittedName>
        <fullName evidence="4">Cytoplasmic protein</fullName>
    </submittedName>
</protein>
<evidence type="ECO:0000313" key="5">
    <source>
        <dbReference type="Proteomes" id="UP000001861"/>
    </source>
</evidence>
<dbReference type="RefSeq" id="XP_001836801.2">
    <property type="nucleotide sequence ID" value="XM_001836749.2"/>
</dbReference>
<dbReference type="InterPro" id="IPR046869">
    <property type="entry name" value="SLM1/RGC1-like_PH"/>
</dbReference>
<dbReference type="HOGENOM" id="CLU_018582_0_0_1"/>
<dbReference type="VEuPathDB" id="FungiDB:CC1G_04114"/>
<organism evidence="4 5">
    <name type="scientific">Coprinopsis cinerea (strain Okayama-7 / 130 / ATCC MYA-4618 / FGSC 9003)</name>
    <name type="common">Inky cap fungus</name>
    <name type="synonym">Hormographiella aspergillata</name>
    <dbReference type="NCBI Taxonomy" id="240176"/>
    <lineage>
        <taxon>Eukaryota</taxon>
        <taxon>Fungi</taxon>
        <taxon>Dikarya</taxon>
        <taxon>Basidiomycota</taxon>
        <taxon>Agaricomycotina</taxon>
        <taxon>Agaricomycetes</taxon>
        <taxon>Agaricomycetidae</taxon>
        <taxon>Agaricales</taxon>
        <taxon>Agaricineae</taxon>
        <taxon>Psathyrellaceae</taxon>
        <taxon>Coprinopsis</taxon>
    </lineage>
</organism>
<dbReference type="Proteomes" id="UP000001861">
    <property type="component" value="Unassembled WGS sequence"/>
</dbReference>
<evidence type="ECO:0000313" key="4">
    <source>
        <dbReference type="EMBL" id="EAU85018.2"/>
    </source>
</evidence>
<feature type="compositionally biased region" description="Low complexity" evidence="2">
    <location>
        <begin position="489"/>
        <end position="502"/>
    </location>
</feature>
<feature type="domain" description="PH" evidence="3">
    <location>
        <begin position="377"/>
        <end position="538"/>
    </location>
</feature>
<dbReference type="SMART" id="SM00233">
    <property type="entry name" value="PH"/>
    <property type="match status" value="1"/>
</dbReference>
<dbReference type="InterPro" id="IPR011993">
    <property type="entry name" value="PH-like_dom_sf"/>
</dbReference>
<dbReference type="OMA" id="WHEYIYV"/>
<dbReference type="Gene3D" id="1.20.1270.60">
    <property type="entry name" value="Arfaptin homology (AH) domain/BAR domain"/>
    <property type="match status" value="1"/>
</dbReference>
<dbReference type="PANTHER" id="PTHR31941:SF1">
    <property type="entry name" value="CYTOSKELETAL SIGNALING PROTEIN SLM1"/>
    <property type="match status" value="1"/>
</dbReference>
<feature type="compositionally biased region" description="Low complexity" evidence="2">
    <location>
        <begin position="669"/>
        <end position="707"/>
    </location>
</feature>
<name>A8NW14_COPC7</name>
<feature type="region of interest" description="Disordered" evidence="2">
    <location>
        <begin position="69"/>
        <end position="97"/>
    </location>
</feature>
<feature type="compositionally biased region" description="Basic and acidic residues" evidence="2">
    <location>
        <begin position="722"/>
        <end position="747"/>
    </location>
</feature>
<dbReference type="SUPFAM" id="SSF103657">
    <property type="entry name" value="BAR/IMD domain-like"/>
    <property type="match status" value="1"/>
</dbReference>
<accession>A8NW14</accession>
<dbReference type="KEGG" id="cci:CC1G_04114"/>
<dbReference type="STRING" id="240176.A8NW14"/>
<dbReference type="InParanoid" id="A8NW14"/>
<dbReference type="Gene3D" id="2.30.29.30">
    <property type="entry name" value="Pleckstrin-homology domain (PH domain)/Phosphotyrosine-binding domain (PTB)"/>
    <property type="match status" value="1"/>
</dbReference>
<keyword evidence="5" id="KW-1185">Reference proteome</keyword>
<dbReference type="Pfam" id="PF20400">
    <property type="entry name" value="BAR_4"/>
    <property type="match status" value="1"/>
</dbReference>
<dbReference type="InterPro" id="IPR027267">
    <property type="entry name" value="AH/BAR_dom_sf"/>
</dbReference>
<proteinExistence type="predicted"/>